<dbReference type="PANTHER" id="PTHR43685">
    <property type="entry name" value="GLYCOSYLTRANSFERASE"/>
    <property type="match status" value="1"/>
</dbReference>
<accession>A0A0F9TPC9</accession>
<dbReference type="SUPFAM" id="SSF53448">
    <property type="entry name" value="Nucleotide-diphospho-sugar transferases"/>
    <property type="match status" value="1"/>
</dbReference>
<dbReference type="PANTHER" id="PTHR43685:SF2">
    <property type="entry name" value="GLYCOSYLTRANSFERASE 2-LIKE DOMAIN-CONTAINING PROTEIN"/>
    <property type="match status" value="1"/>
</dbReference>
<comment type="caution">
    <text evidence="2">The sequence shown here is derived from an EMBL/GenBank/DDBJ whole genome shotgun (WGS) entry which is preliminary data.</text>
</comment>
<name>A0A0F9TPC9_9ZZZZ</name>
<reference evidence="2" key="1">
    <citation type="journal article" date="2015" name="Nature">
        <title>Complex archaea that bridge the gap between prokaryotes and eukaryotes.</title>
        <authorList>
            <person name="Spang A."/>
            <person name="Saw J.H."/>
            <person name="Jorgensen S.L."/>
            <person name="Zaremba-Niedzwiedzka K."/>
            <person name="Martijn J."/>
            <person name="Lind A.E."/>
            <person name="van Eijk R."/>
            <person name="Schleper C."/>
            <person name="Guy L."/>
            <person name="Ettema T.J."/>
        </authorList>
    </citation>
    <scope>NUCLEOTIDE SEQUENCE</scope>
</reference>
<dbReference type="InterPro" id="IPR050834">
    <property type="entry name" value="Glycosyltransf_2"/>
</dbReference>
<proteinExistence type="predicted"/>
<feature type="domain" description="Glycosyltransferase 2-like" evidence="1">
    <location>
        <begin position="10"/>
        <end position="167"/>
    </location>
</feature>
<dbReference type="AlphaFoldDB" id="A0A0F9TPC9"/>
<dbReference type="InterPro" id="IPR001173">
    <property type="entry name" value="Glyco_trans_2-like"/>
</dbReference>
<gene>
    <name evidence="2" type="ORF">LCGC14_0366590</name>
</gene>
<dbReference type="Gene3D" id="3.90.550.10">
    <property type="entry name" value="Spore Coat Polysaccharide Biosynthesis Protein SpsA, Chain A"/>
    <property type="match status" value="1"/>
</dbReference>
<protein>
    <recommendedName>
        <fullName evidence="1">Glycosyltransferase 2-like domain-containing protein</fullName>
    </recommendedName>
</protein>
<evidence type="ECO:0000313" key="2">
    <source>
        <dbReference type="EMBL" id="KKN76792.1"/>
    </source>
</evidence>
<dbReference type="InterPro" id="IPR029044">
    <property type="entry name" value="Nucleotide-diphossugar_trans"/>
</dbReference>
<dbReference type="Pfam" id="PF00535">
    <property type="entry name" value="Glycos_transf_2"/>
    <property type="match status" value="1"/>
</dbReference>
<evidence type="ECO:0000259" key="1">
    <source>
        <dbReference type="Pfam" id="PF00535"/>
    </source>
</evidence>
<sequence length="312" mass="35011">MAATTTPMFSVIMPVYNHAAYVAAAVRSVIDQTMTDWELILVDDGSTDGSGRIVDDLAAGDGRITVIHQANAGQAAARNVALAVAKGGWLAYIDSDDLYLPDALAAYADHIAAHPDVQFMYGYRHRLNEDESLTHLAGEFQDRPTGPAELFGRMHLSHLCVCYRRELIDRAGGYYDEALRTCEDYELYLRLSLLCRFEPLGKATGLRRRHSGNVSRQTGVTRFREAQVLQRFVEKLGGRDVLDDDLIRRRLGRLYYASARQYFKSGSFGRALQAVRRAHEYRRTFKSTAIRVLAGALKPFDRTHPDPLPLLM</sequence>
<organism evidence="2">
    <name type="scientific">marine sediment metagenome</name>
    <dbReference type="NCBI Taxonomy" id="412755"/>
    <lineage>
        <taxon>unclassified sequences</taxon>
        <taxon>metagenomes</taxon>
        <taxon>ecological metagenomes</taxon>
    </lineage>
</organism>
<dbReference type="EMBL" id="LAZR01000289">
    <property type="protein sequence ID" value="KKN76792.1"/>
    <property type="molecule type" value="Genomic_DNA"/>
</dbReference>